<feature type="disulfide bond" description="Redox-active" evidence="9">
    <location>
        <begin position="41"/>
        <end position="46"/>
    </location>
</feature>
<evidence type="ECO:0000256" key="7">
    <source>
        <dbReference type="ARBA" id="ARBA00023284"/>
    </source>
</evidence>
<dbReference type="GO" id="GO:0016668">
    <property type="term" value="F:oxidoreductase activity, acting on a sulfur group of donors, NAD(P) as acceptor"/>
    <property type="evidence" value="ECO:0007669"/>
    <property type="project" value="InterPro"/>
</dbReference>
<dbReference type="Gene3D" id="3.50.50.60">
    <property type="entry name" value="FAD/NAD(P)-binding domain"/>
    <property type="match status" value="2"/>
</dbReference>
<feature type="binding site" evidence="8">
    <location>
        <position position="303"/>
    </location>
    <ligand>
        <name>FAD</name>
        <dbReference type="ChEBI" id="CHEBI:57692"/>
    </ligand>
</feature>
<dbReference type="GO" id="GO:0003955">
    <property type="term" value="F:NAD(P)H dehydrogenase (quinone) activity"/>
    <property type="evidence" value="ECO:0007669"/>
    <property type="project" value="TreeGrafter"/>
</dbReference>
<feature type="binding site" evidence="8">
    <location>
        <begin position="142"/>
        <end position="144"/>
    </location>
    <ligand>
        <name>FAD</name>
        <dbReference type="ChEBI" id="CHEBI:57692"/>
    </ligand>
</feature>
<keyword evidence="8" id="KW-0520">NAD</keyword>
<dbReference type="Pfam" id="PF07992">
    <property type="entry name" value="Pyr_redox_2"/>
    <property type="match status" value="1"/>
</dbReference>
<dbReference type="PANTHER" id="PTHR43014:SF2">
    <property type="entry name" value="MERCURIC REDUCTASE"/>
    <property type="match status" value="1"/>
</dbReference>
<evidence type="ECO:0000256" key="1">
    <source>
        <dbReference type="ARBA" id="ARBA00007532"/>
    </source>
</evidence>
<keyword evidence="3 8" id="KW-0274">FAD</keyword>
<comment type="caution">
    <text evidence="14">The sequence shown here is derived from an EMBL/GenBank/DDBJ whole genome shotgun (WGS) entry which is preliminary data.</text>
</comment>
<keyword evidence="16" id="KW-1185">Reference proteome</keyword>
<gene>
    <name evidence="14" type="ORF">FB564_1748</name>
    <name evidence="13" type="ORF">Sar04_43380</name>
</gene>
<dbReference type="EMBL" id="VFOL01000001">
    <property type="protein sequence ID" value="TQL36644.1"/>
    <property type="molecule type" value="Genomic_DNA"/>
</dbReference>
<evidence type="ECO:0000313" key="16">
    <source>
        <dbReference type="Proteomes" id="UP000677457"/>
    </source>
</evidence>
<dbReference type="GO" id="GO:0050660">
    <property type="term" value="F:flavin adenine dinucleotide binding"/>
    <property type="evidence" value="ECO:0007669"/>
    <property type="project" value="TreeGrafter"/>
</dbReference>
<keyword evidence="6" id="KW-1015">Disulfide bond</keyword>
<evidence type="ECO:0000313" key="15">
    <source>
        <dbReference type="Proteomes" id="UP000315983"/>
    </source>
</evidence>
<keyword evidence="7 10" id="KW-0676">Redox-active center</keyword>
<feature type="domain" description="FAD/NAD(P)-binding" evidence="12">
    <location>
        <begin position="5"/>
        <end position="318"/>
    </location>
</feature>
<evidence type="ECO:0000313" key="14">
    <source>
        <dbReference type="EMBL" id="TQL36644.1"/>
    </source>
</evidence>
<dbReference type="InterPro" id="IPR023753">
    <property type="entry name" value="FAD/NAD-binding_dom"/>
</dbReference>
<accession>A0A542XLB4</accession>
<evidence type="ECO:0000259" key="12">
    <source>
        <dbReference type="Pfam" id="PF07992"/>
    </source>
</evidence>
<proteinExistence type="inferred from homology"/>
<evidence type="ECO:0000256" key="5">
    <source>
        <dbReference type="ARBA" id="ARBA00023002"/>
    </source>
</evidence>
<feature type="binding site" evidence="8">
    <location>
        <position position="262"/>
    </location>
    <ligand>
        <name>NAD(+)</name>
        <dbReference type="ChEBI" id="CHEBI:57540"/>
    </ligand>
</feature>
<dbReference type="PIRSF" id="PIRSF000350">
    <property type="entry name" value="Mercury_reductase_MerA"/>
    <property type="match status" value="1"/>
</dbReference>
<evidence type="ECO:0000256" key="4">
    <source>
        <dbReference type="ARBA" id="ARBA00022857"/>
    </source>
</evidence>
<evidence type="ECO:0000259" key="11">
    <source>
        <dbReference type="Pfam" id="PF02852"/>
    </source>
</evidence>
<keyword evidence="5 10" id="KW-0560">Oxidoreductase</keyword>
<feature type="domain" description="Pyridine nucleotide-disulphide oxidoreductase dimerisation" evidence="11">
    <location>
        <begin position="338"/>
        <end position="445"/>
    </location>
</feature>
<evidence type="ECO:0000256" key="9">
    <source>
        <dbReference type="PIRSR" id="PIRSR000350-4"/>
    </source>
</evidence>
<dbReference type="AlphaFoldDB" id="A0A542XLB4"/>
<evidence type="ECO:0000256" key="8">
    <source>
        <dbReference type="PIRSR" id="PIRSR000350-3"/>
    </source>
</evidence>
<dbReference type="SUPFAM" id="SSF51905">
    <property type="entry name" value="FAD/NAD(P)-binding domain"/>
    <property type="match status" value="1"/>
</dbReference>
<dbReference type="InterPro" id="IPR012999">
    <property type="entry name" value="Pyr_OxRdtase_I_AS"/>
</dbReference>
<comment type="similarity">
    <text evidence="1 10">Belongs to the class-I pyridine nucleotide-disulfide oxidoreductase family.</text>
</comment>
<dbReference type="Proteomes" id="UP000315983">
    <property type="component" value="Unassembled WGS sequence"/>
</dbReference>
<evidence type="ECO:0000313" key="13">
    <source>
        <dbReference type="EMBL" id="GIM87602.1"/>
    </source>
</evidence>
<feature type="binding site" evidence="8">
    <location>
        <begin position="179"/>
        <end position="186"/>
    </location>
    <ligand>
        <name>NAD(+)</name>
        <dbReference type="ChEBI" id="CHEBI:57540"/>
    </ligand>
</feature>
<dbReference type="InterPro" id="IPR004099">
    <property type="entry name" value="Pyr_nucl-diS_OxRdtase_dimer"/>
</dbReference>
<dbReference type="PRINTS" id="PR00411">
    <property type="entry name" value="PNDRDTASEI"/>
</dbReference>
<dbReference type="PROSITE" id="PS00076">
    <property type="entry name" value="PYRIDINE_REDOX_1"/>
    <property type="match status" value="1"/>
</dbReference>
<name>A0A542XLB4_SALAC</name>
<evidence type="ECO:0000256" key="3">
    <source>
        <dbReference type="ARBA" id="ARBA00022827"/>
    </source>
</evidence>
<protein>
    <submittedName>
        <fullName evidence="13">Oxidoreductase</fullName>
    </submittedName>
    <submittedName>
        <fullName evidence="14">Pyruvate/2-oxoglutarate dehydrogenase complex dihydrolipoamide dehydrogenase (E3) component</fullName>
    </submittedName>
</protein>
<organism evidence="14 15">
    <name type="scientific">Salinispora arenicola</name>
    <dbReference type="NCBI Taxonomy" id="168697"/>
    <lineage>
        <taxon>Bacteria</taxon>
        <taxon>Bacillati</taxon>
        <taxon>Actinomycetota</taxon>
        <taxon>Actinomycetes</taxon>
        <taxon>Micromonosporales</taxon>
        <taxon>Micromonosporaceae</taxon>
        <taxon>Salinispora</taxon>
    </lineage>
</organism>
<dbReference type="GeneID" id="93771034"/>
<dbReference type="RefSeq" id="WP_029024070.1">
    <property type="nucleotide sequence ID" value="NZ_BOQM01000044.1"/>
</dbReference>
<feature type="binding site" evidence="8">
    <location>
        <position position="50"/>
    </location>
    <ligand>
        <name>FAD</name>
        <dbReference type="ChEBI" id="CHEBI:57692"/>
    </ligand>
</feature>
<reference evidence="13 16" key="2">
    <citation type="submission" date="2021-03" db="EMBL/GenBank/DDBJ databases">
        <title>Whole genome shotgun sequence of Salinispora arenicola NBRC 105043.</title>
        <authorList>
            <person name="Komaki H."/>
            <person name="Tamura T."/>
        </authorList>
    </citation>
    <scope>NUCLEOTIDE SEQUENCE [LARGE SCALE GENOMIC DNA]</scope>
    <source>
        <strain evidence="13 16">NBRC 105043</strain>
    </source>
</reference>
<dbReference type="Pfam" id="PF02852">
    <property type="entry name" value="Pyr_redox_dim"/>
    <property type="match status" value="1"/>
</dbReference>
<dbReference type="FunFam" id="3.30.390.30:FF:000001">
    <property type="entry name" value="Dihydrolipoyl dehydrogenase"/>
    <property type="match status" value="1"/>
</dbReference>
<reference evidence="14 15" key="1">
    <citation type="submission" date="2019-06" db="EMBL/GenBank/DDBJ databases">
        <title>Sequencing the genomes of 1000 actinobacteria strains.</title>
        <authorList>
            <person name="Klenk H.-P."/>
        </authorList>
    </citation>
    <scope>NUCLEOTIDE SEQUENCE [LARGE SCALE GENOMIC DNA]</scope>
    <source>
        <strain evidence="14 15">DSM 44819</strain>
    </source>
</reference>
<feature type="binding site" evidence="8">
    <location>
        <position position="202"/>
    </location>
    <ligand>
        <name>NAD(+)</name>
        <dbReference type="ChEBI" id="CHEBI:57540"/>
    </ligand>
</feature>
<evidence type="ECO:0000256" key="6">
    <source>
        <dbReference type="ARBA" id="ARBA00023157"/>
    </source>
</evidence>
<evidence type="ECO:0000256" key="10">
    <source>
        <dbReference type="RuleBase" id="RU003691"/>
    </source>
</evidence>
<sequence length="482" mass="50160">MDEWDLAVLGGGTAGIVAAKTAGRFGARVLLIESARTGGDCLWTGCVPSKSLIAAAHAAHSVRSATRFGVHVGLPKVDDAAVLAYVRSAINQIEPVDSPAAIGAEGATVFAGQAEFTGPSTLRVTDDAGARQVRFRWAVVATGSAPSLPSVPGLAEADPLTTDTLWDLTELPRRLAILGGGPIGCELGQALARLGVEVTIVELTDRLLGKEEPEVSSLIAERLRAEGVTVLTGTGVDHVAGGTLHLTDGGTIATDRILVAAGRRPRTTGLGLAAAGVRCGERGHVVIDDRLRTSNRRIYAAGDVTGCLPFTHVAGVQGGYAATNALLGLRRSVDYAAVPWVTFTDPEVAHVGATLAQARRRHGTRAQSQRLHHEHVDRAVTDDRTDGFTHLVIGPGGRLLGATVVAPRAGESIAELAAAIRRGAKVRDVAGTVHPYPTYADGPWHASLAQLRADLTAPLPARALAALRTLRRALHPIRGGHP</sequence>
<dbReference type="SUPFAM" id="SSF55424">
    <property type="entry name" value="FAD/NAD-linked reductases, dimerisation (C-terminal) domain"/>
    <property type="match status" value="1"/>
</dbReference>
<dbReference type="Gene3D" id="3.30.390.30">
    <property type="match status" value="1"/>
</dbReference>
<dbReference type="PRINTS" id="PR00368">
    <property type="entry name" value="FADPNR"/>
</dbReference>
<dbReference type="InterPro" id="IPR001100">
    <property type="entry name" value="Pyr_nuc-diS_OxRdtase"/>
</dbReference>
<dbReference type="PANTHER" id="PTHR43014">
    <property type="entry name" value="MERCURIC REDUCTASE"/>
    <property type="match status" value="1"/>
</dbReference>
<dbReference type="Proteomes" id="UP000677457">
    <property type="component" value="Unassembled WGS sequence"/>
</dbReference>
<evidence type="ECO:0000256" key="2">
    <source>
        <dbReference type="ARBA" id="ARBA00022630"/>
    </source>
</evidence>
<keyword evidence="8" id="KW-0547">Nucleotide-binding</keyword>
<keyword evidence="4" id="KW-0521">NADP</keyword>
<dbReference type="EMBL" id="BOQM01000044">
    <property type="protein sequence ID" value="GIM87602.1"/>
    <property type="molecule type" value="Genomic_DNA"/>
</dbReference>
<comment type="cofactor">
    <cofactor evidence="8">
        <name>FAD</name>
        <dbReference type="ChEBI" id="CHEBI:57692"/>
    </cofactor>
    <text evidence="8">Binds 1 FAD per subunit.</text>
</comment>
<dbReference type="InterPro" id="IPR016156">
    <property type="entry name" value="FAD/NAD-linked_Rdtase_dimer_sf"/>
</dbReference>
<dbReference type="InterPro" id="IPR036188">
    <property type="entry name" value="FAD/NAD-bd_sf"/>
</dbReference>
<keyword evidence="2 10" id="KW-0285">Flavoprotein</keyword>
<keyword evidence="14" id="KW-0670">Pyruvate</keyword>